<evidence type="ECO:0000313" key="15">
    <source>
        <dbReference type="EMBL" id="KAF9461078.1"/>
    </source>
</evidence>
<evidence type="ECO:0000256" key="1">
    <source>
        <dbReference type="ARBA" id="ARBA00001638"/>
    </source>
</evidence>
<comment type="similarity">
    <text evidence="6">Belongs to the HDDC2 family.</text>
</comment>
<dbReference type="InterPro" id="IPR039356">
    <property type="entry name" value="YfbR/HDDC2"/>
</dbReference>
<dbReference type="SMART" id="SM00471">
    <property type="entry name" value="HDc"/>
    <property type="match status" value="1"/>
</dbReference>
<feature type="compositionally biased region" description="Polar residues" evidence="13">
    <location>
        <begin position="7"/>
        <end position="18"/>
    </location>
</feature>
<dbReference type="InterPro" id="IPR006674">
    <property type="entry name" value="HD_domain"/>
</dbReference>
<evidence type="ECO:0000256" key="3">
    <source>
        <dbReference type="ARBA" id="ARBA00001941"/>
    </source>
</evidence>
<dbReference type="SUPFAM" id="SSF109604">
    <property type="entry name" value="HD-domain/PDEase-like"/>
    <property type="match status" value="1"/>
</dbReference>
<evidence type="ECO:0000256" key="5">
    <source>
        <dbReference type="ARBA" id="ARBA00004074"/>
    </source>
</evidence>
<feature type="region of interest" description="Disordered" evidence="13">
    <location>
        <begin position="199"/>
        <end position="226"/>
    </location>
</feature>
<keyword evidence="11" id="KW-0460">Magnesium</keyword>
<evidence type="ECO:0000256" key="8">
    <source>
        <dbReference type="ARBA" id="ARBA00012964"/>
    </source>
</evidence>
<evidence type="ECO:0000259" key="14">
    <source>
        <dbReference type="SMART" id="SM00471"/>
    </source>
</evidence>
<evidence type="ECO:0000256" key="6">
    <source>
        <dbReference type="ARBA" id="ARBA00009999"/>
    </source>
</evidence>
<dbReference type="FunFam" id="1.10.3210.10:FF:000011">
    <property type="entry name" value="HD domain-containing protein 2"/>
    <property type="match status" value="1"/>
</dbReference>
<comment type="catalytic activity">
    <reaction evidence="1">
        <text>a 2'-deoxyribonucleoside 5'-phosphate + H2O = a 2'-deoxyribonucleoside + phosphate</text>
        <dbReference type="Rhea" id="RHEA:36167"/>
        <dbReference type="ChEBI" id="CHEBI:15377"/>
        <dbReference type="ChEBI" id="CHEBI:18274"/>
        <dbReference type="ChEBI" id="CHEBI:43474"/>
        <dbReference type="ChEBI" id="CHEBI:65317"/>
        <dbReference type="EC" id="3.1.3.89"/>
    </reaction>
</comment>
<dbReference type="AlphaFoldDB" id="A0A9P6CHN4"/>
<evidence type="ECO:0000256" key="12">
    <source>
        <dbReference type="ARBA" id="ARBA00023285"/>
    </source>
</evidence>
<comment type="cofactor">
    <cofactor evidence="4">
        <name>Mg(2+)</name>
        <dbReference type="ChEBI" id="CHEBI:18420"/>
    </cofactor>
</comment>
<organism evidence="15 16">
    <name type="scientific">Collybia nuda</name>
    <dbReference type="NCBI Taxonomy" id="64659"/>
    <lineage>
        <taxon>Eukaryota</taxon>
        <taxon>Fungi</taxon>
        <taxon>Dikarya</taxon>
        <taxon>Basidiomycota</taxon>
        <taxon>Agaricomycotina</taxon>
        <taxon>Agaricomycetes</taxon>
        <taxon>Agaricomycetidae</taxon>
        <taxon>Agaricales</taxon>
        <taxon>Tricholomatineae</taxon>
        <taxon>Clitocybaceae</taxon>
        <taxon>Collybia</taxon>
    </lineage>
</organism>
<evidence type="ECO:0000256" key="13">
    <source>
        <dbReference type="SAM" id="MobiDB-lite"/>
    </source>
</evidence>
<protein>
    <recommendedName>
        <fullName evidence="8">5'-deoxynucleotidase</fullName>
        <ecNumber evidence="8">3.1.3.89</ecNumber>
    </recommendedName>
</protein>
<dbReference type="GO" id="GO:0046872">
    <property type="term" value="F:metal ion binding"/>
    <property type="evidence" value="ECO:0007669"/>
    <property type="project" value="UniProtKB-KW"/>
</dbReference>
<evidence type="ECO:0000256" key="10">
    <source>
        <dbReference type="ARBA" id="ARBA00022801"/>
    </source>
</evidence>
<dbReference type="Proteomes" id="UP000807353">
    <property type="component" value="Unassembled WGS sequence"/>
</dbReference>
<dbReference type="EMBL" id="MU150289">
    <property type="protein sequence ID" value="KAF9461078.1"/>
    <property type="molecule type" value="Genomic_DNA"/>
</dbReference>
<reference evidence="15" key="1">
    <citation type="submission" date="2020-11" db="EMBL/GenBank/DDBJ databases">
        <authorList>
            <consortium name="DOE Joint Genome Institute"/>
            <person name="Ahrendt S."/>
            <person name="Riley R."/>
            <person name="Andreopoulos W."/>
            <person name="Labutti K."/>
            <person name="Pangilinan J."/>
            <person name="Ruiz-Duenas F.J."/>
            <person name="Barrasa J.M."/>
            <person name="Sanchez-Garcia M."/>
            <person name="Camarero S."/>
            <person name="Miyauchi S."/>
            <person name="Serrano A."/>
            <person name="Linde D."/>
            <person name="Babiker R."/>
            <person name="Drula E."/>
            <person name="Ayuso-Fernandez I."/>
            <person name="Pacheco R."/>
            <person name="Padilla G."/>
            <person name="Ferreira P."/>
            <person name="Barriuso J."/>
            <person name="Kellner H."/>
            <person name="Castanera R."/>
            <person name="Alfaro M."/>
            <person name="Ramirez L."/>
            <person name="Pisabarro A.G."/>
            <person name="Kuo A."/>
            <person name="Tritt A."/>
            <person name="Lipzen A."/>
            <person name="He G."/>
            <person name="Yan M."/>
            <person name="Ng V."/>
            <person name="Cullen D."/>
            <person name="Martin F."/>
            <person name="Rosso M.-N."/>
            <person name="Henrissat B."/>
            <person name="Hibbett D."/>
            <person name="Martinez A.T."/>
            <person name="Grigoriev I.V."/>
        </authorList>
    </citation>
    <scope>NUCLEOTIDE SEQUENCE</scope>
    <source>
        <strain evidence="15">CBS 247.69</strain>
    </source>
</reference>
<evidence type="ECO:0000256" key="2">
    <source>
        <dbReference type="ARBA" id="ARBA00001936"/>
    </source>
</evidence>
<evidence type="ECO:0000313" key="16">
    <source>
        <dbReference type="Proteomes" id="UP000807353"/>
    </source>
</evidence>
<evidence type="ECO:0000256" key="7">
    <source>
        <dbReference type="ARBA" id="ARBA00011738"/>
    </source>
</evidence>
<dbReference type="EC" id="3.1.3.89" evidence="8"/>
<evidence type="ECO:0000256" key="11">
    <source>
        <dbReference type="ARBA" id="ARBA00022842"/>
    </source>
</evidence>
<keyword evidence="10" id="KW-0378">Hydrolase</keyword>
<dbReference type="Gene3D" id="1.10.3210.10">
    <property type="entry name" value="Hypothetical protein af1432"/>
    <property type="match status" value="1"/>
</dbReference>
<dbReference type="GO" id="GO:0005737">
    <property type="term" value="C:cytoplasm"/>
    <property type="evidence" value="ECO:0007669"/>
    <property type="project" value="TreeGrafter"/>
</dbReference>
<comment type="caution">
    <text evidence="15">The sequence shown here is derived from an EMBL/GenBank/DDBJ whole genome shotgun (WGS) entry which is preliminary data.</text>
</comment>
<comment type="subunit">
    <text evidence="7">Homodimer.</text>
</comment>
<gene>
    <name evidence="15" type="ORF">BDZ94DRAFT_1264530</name>
</gene>
<dbReference type="InterPro" id="IPR003607">
    <property type="entry name" value="HD/PDEase_dom"/>
</dbReference>
<proteinExistence type="inferred from homology"/>
<dbReference type="GO" id="GO:0009159">
    <property type="term" value="P:deoxyribonucleoside monophosphate catabolic process"/>
    <property type="evidence" value="ECO:0007669"/>
    <property type="project" value="UniProtKB-ARBA"/>
</dbReference>
<comment type="function">
    <text evidence="5">Catalyzes the dephosphorylation of the nucleoside 5'-monophosphates deoxyadenosine monophosphate (dAMP), deoxycytidine monophosphate (dCMP), deoxyguanosine monophosphate (dGMP) and deoxythymidine monophosphate (dTMP).</text>
</comment>
<comment type="cofactor">
    <cofactor evidence="2">
        <name>Mn(2+)</name>
        <dbReference type="ChEBI" id="CHEBI:29035"/>
    </cofactor>
</comment>
<evidence type="ECO:0000256" key="9">
    <source>
        <dbReference type="ARBA" id="ARBA00022723"/>
    </source>
</evidence>
<dbReference type="PANTHER" id="PTHR11845">
    <property type="entry name" value="5'-DEOXYNUCLEOTIDASE HDDC2"/>
    <property type="match status" value="1"/>
</dbReference>
<feature type="region of interest" description="Disordered" evidence="13">
    <location>
        <begin position="1"/>
        <end position="22"/>
    </location>
</feature>
<keyword evidence="9" id="KW-0479">Metal-binding</keyword>
<comment type="cofactor">
    <cofactor evidence="3">
        <name>Co(2+)</name>
        <dbReference type="ChEBI" id="CHEBI:48828"/>
    </cofactor>
</comment>
<feature type="domain" description="HD/PDEase" evidence="14">
    <location>
        <begin position="59"/>
        <end position="176"/>
    </location>
</feature>
<feature type="compositionally biased region" description="Basic and acidic residues" evidence="13">
    <location>
        <begin position="199"/>
        <end position="211"/>
    </location>
</feature>
<evidence type="ECO:0000256" key="4">
    <source>
        <dbReference type="ARBA" id="ARBA00001946"/>
    </source>
</evidence>
<keyword evidence="16" id="KW-1185">Reference proteome</keyword>
<dbReference type="OrthoDB" id="10254258at2759"/>
<accession>A0A9P6CHN4</accession>
<name>A0A9P6CHN4_9AGAR</name>
<dbReference type="Pfam" id="PF13023">
    <property type="entry name" value="HD_3"/>
    <property type="match status" value="1"/>
</dbReference>
<dbReference type="PANTHER" id="PTHR11845:SF13">
    <property type="entry name" value="5'-DEOXYNUCLEOTIDASE HDDC2"/>
    <property type="match status" value="1"/>
</dbReference>
<sequence length="226" mass="25596">MEEKPQDVTTPISSNSQRVFPPLYKPTGDKSSDRLAFIHILEKLKTQKRTGWVNHNIPGPESISDHMYRMAMLAMCSSDTNLDITKCVMMCLVHDLAEAHVGDIAPREGIPKAEKSRREAEAMHNFVHDMLHSSPAALRIEALWQEYEAGQTAEAKFVKDLDRFEMASQAFEYERDHGAETLQPFFDTSLPMIRHPEVRSWGEDLSQERENFQSSSRASLPGPGPV</sequence>
<dbReference type="GO" id="GO:0002953">
    <property type="term" value="F:5'-deoxynucleotidase activity"/>
    <property type="evidence" value="ECO:0007669"/>
    <property type="project" value="UniProtKB-EC"/>
</dbReference>
<keyword evidence="12" id="KW-0170">Cobalt</keyword>